<gene>
    <name evidence="2" type="ORF">BD626DRAFT_398064</name>
</gene>
<dbReference type="OrthoDB" id="2575000at2759"/>
<feature type="transmembrane region" description="Helical" evidence="1">
    <location>
        <begin position="12"/>
        <end position="35"/>
    </location>
</feature>
<keyword evidence="1" id="KW-0472">Membrane</keyword>
<accession>A0A550CNI8</accession>
<organism evidence="2 3">
    <name type="scientific">Schizophyllum amplum</name>
    <dbReference type="NCBI Taxonomy" id="97359"/>
    <lineage>
        <taxon>Eukaryota</taxon>
        <taxon>Fungi</taxon>
        <taxon>Dikarya</taxon>
        <taxon>Basidiomycota</taxon>
        <taxon>Agaricomycotina</taxon>
        <taxon>Agaricomycetes</taxon>
        <taxon>Agaricomycetidae</taxon>
        <taxon>Agaricales</taxon>
        <taxon>Schizophyllaceae</taxon>
        <taxon>Schizophyllum</taxon>
    </lineage>
</organism>
<keyword evidence="1" id="KW-1133">Transmembrane helix</keyword>
<evidence type="ECO:0000313" key="3">
    <source>
        <dbReference type="Proteomes" id="UP000320762"/>
    </source>
</evidence>
<protein>
    <recommendedName>
        <fullName evidence="4">Actin cortical patch SUR7/pH-response regulator pali</fullName>
    </recommendedName>
</protein>
<keyword evidence="1" id="KW-0812">Transmembrane</keyword>
<dbReference type="EMBL" id="VDMD01000004">
    <property type="protein sequence ID" value="TRM66372.1"/>
    <property type="molecule type" value="Genomic_DNA"/>
</dbReference>
<feature type="transmembrane region" description="Helical" evidence="1">
    <location>
        <begin position="211"/>
        <end position="230"/>
    </location>
</feature>
<feature type="transmembrane region" description="Helical" evidence="1">
    <location>
        <begin position="115"/>
        <end position="136"/>
    </location>
</feature>
<dbReference type="AlphaFoldDB" id="A0A550CNI8"/>
<name>A0A550CNI8_9AGAR</name>
<feature type="transmembrane region" description="Helical" evidence="1">
    <location>
        <begin position="157"/>
        <end position="182"/>
    </location>
</feature>
<sequence length="240" mass="25925">MIAGLSKAATLYLAPVLMLTSILLSLFAYLAPVVMLQTRVSLMTVTPSTSLTENDGADVDGPSVFMGALGSCSRTSSDAAVNCTLPSFEPIYDLTVLPDAAPTVILSAPAATTPVFIALSLVFSIFFFFTFTLISFRHKMGKAGNMLEKPMVQRMSAWIGFFGFMMGAFSCITAFLVVRMWFGKAISDFNTMIRAMDDSEAPQLKASEGNGFTMIWVAYAFYAVPLILSLSKLNVTSSKE</sequence>
<proteinExistence type="predicted"/>
<evidence type="ECO:0000256" key="1">
    <source>
        <dbReference type="SAM" id="Phobius"/>
    </source>
</evidence>
<evidence type="ECO:0008006" key="4">
    <source>
        <dbReference type="Google" id="ProtNLM"/>
    </source>
</evidence>
<reference evidence="2 3" key="1">
    <citation type="journal article" date="2019" name="New Phytol.">
        <title>Comparative genomics reveals unique wood-decay strategies and fruiting body development in the Schizophyllaceae.</title>
        <authorList>
            <person name="Almasi E."/>
            <person name="Sahu N."/>
            <person name="Krizsan K."/>
            <person name="Balint B."/>
            <person name="Kovacs G.M."/>
            <person name="Kiss B."/>
            <person name="Cseklye J."/>
            <person name="Drula E."/>
            <person name="Henrissat B."/>
            <person name="Nagy I."/>
            <person name="Chovatia M."/>
            <person name="Adam C."/>
            <person name="LaButti K."/>
            <person name="Lipzen A."/>
            <person name="Riley R."/>
            <person name="Grigoriev I.V."/>
            <person name="Nagy L.G."/>
        </authorList>
    </citation>
    <scope>NUCLEOTIDE SEQUENCE [LARGE SCALE GENOMIC DNA]</scope>
    <source>
        <strain evidence="2 3">NL-1724</strain>
    </source>
</reference>
<comment type="caution">
    <text evidence="2">The sequence shown here is derived from an EMBL/GenBank/DDBJ whole genome shotgun (WGS) entry which is preliminary data.</text>
</comment>
<evidence type="ECO:0000313" key="2">
    <source>
        <dbReference type="EMBL" id="TRM66372.1"/>
    </source>
</evidence>
<keyword evidence="3" id="KW-1185">Reference proteome</keyword>
<dbReference type="Proteomes" id="UP000320762">
    <property type="component" value="Unassembled WGS sequence"/>
</dbReference>